<gene>
    <name evidence="2" type="ORF">UX55_C0020G0012</name>
</gene>
<proteinExistence type="predicted"/>
<feature type="transmembrane region" description="Helical" evidence="1">
    <location>
        <begin position="138"/>
        <end position="157"/>
    </location>
</feature>
<keyword evidence="1" id="KW-0472">Membrane</keyword>
<reference evidence="2 3" key="1">
    <citation type="journal article" date="2015" name="Nature">
        <title>rRNA introns, odd ribosomes, and small enigmatic genomes across a large radiation of phyla.</title>
        <authorList>
            <person name="Brown C.T."/>
            <person name="Hug L.A."/>
            <person name="Thomas B.C."/>
            <person name="Sharon I."/>
            <person name="Castelle C.J."/>
            <person name="Singh A."/>
            <person name="Wilkins M.J."/>
            <person name="Williams K.H."/>
            <person name="Banfield J.F."/>
        </authorList>
    </citation>
    <scope>NUCLEOTIDE SEQUENCE [LARGE SCALE GENOMIC DNA]</scope>
</reference>
<feature type="transmembrane region" description="Helical" evidence="1">
    <location>
        <begin position="58"/>
        <end position="78"/>
    </location>
</feature>
<feature type="transmembrane region" description="Helical" evidence="1">
    <location>
        <begin position="163"/>
        <end position="181"/>
    </location>
</feature>
<protein>
    <submittedName>
        <fullName evidence="2">Uncharacterized protein</fullName>
    </submittedName>
</protein>
<feature type="transmembrane region" description="Helical" evidence="1">
    <location>
        <begin position="6"/>
        <end position="25"/>
    </location>
</feature>
<accession>A0A0G1Q4R0</accession>
<feature type="transmembrane region" description="Helical" evidence="1">
    <location>
        <begin position="108"/>
        <end position="126"/>
    </location>
</feature>
<keyword evidence="1" id="KW-1133">Transmembrane helix</keyword>
<keyword evidence="1" id="KW-0812">Transmembrane</keyword>
<evidence type="ECO:0000313" key="2">
    <source>
        <dbReference type="EMBL" id="KKU39969.1"/>
    </source>
</evidence>
<name>A0A0G1Q4R0_9BACT</name>
<dbReference type="Proteomes" id="UP000034202">
    <property type="component" value="Unassembled WGS sequence"/>
</dbReference>
<feature type="transmembrane region" description="Helical" evidence="1">
    <location>
        <begin position="34"/>
        <end position="52"/>
    </location>
</feature>
<sequence length="200" mass="21978">MKEALSILAGLLFVAAFVPYIRAILRKETKPAKASWFIWASLDTITLAAMFFKDTVNGQILGAVLGAWVVAVLALKYGTPGWTKLDKFCLGSAVLGIVLWQVFSDPIFGIVTSLSVVFLGSIPTFTSAWKDPSRENKLAWTIFWISCVCAVIAIPHWTLADATQPITFFAIDTIMMYILFVHPRSLANSKATTETRNIAS</sequence>
<evidence type="ECO:0000313" key="3">
    <source>
        <dbReference type="Proteomes" id="UP000034202"/>
    </source>
</evidence>
<organism evidence="2 3">
    <name type="scientific">Candidatus Azambacteria bacterium GW2011_GWE2_46_45</name>
    <dbReference type="NCBI Taxonomy" id="1618625"/>
    <lineage>
        <taxon>Bacteria</taxon>
        <taxon>Candidatus Azamiibacteriota</taxon>
    </lineage>
</organism>
<comment type="caution">
    <text evidence="2">The sequence shown here is derived from an EMBL/GenBank/DDBJ whole genome shotgun (WGS) entry which is preliminary data.</text>
</comment>
<dbReference type="AlphaFoldDB" id="A0A0G1Q4R0"/>
<feature type="transmembrane region" description="Helical" evidence="1">
    <location>
        <begin position="85"/>
        <end position="102"/>
    </location>
</feature>
<dbReference type="EMBL" id="LCMQ01000020">
    <property type="protein sequence ID" value="KKU39969.1"/>
    <property type="molecule type" value="Genomic_DNA"/>
</dbReference>
<evidence type="ECO:0000256" key="1">
    <source>
        <dbReference type="SAM" id="Phobius"/>
    </source>
</evidence>